<evidence type="ECO:0000313" key="2">
    <source>
        <dbReference type="Proteomes" id="UP000501690"/>
    </source>
</evidence>
<gene>
    <name evidence="1" type="ORF">DEO72_LG3g362</name>
</gene>
<proteinExistence type="predicted"/>
<name>A0A4D6LB90_VIGUN</name>
<dbReference type="EMBL" id="CP039347">
    <property type="protein sequence ID" value="QCD85841.1"/>
    <property type="molecule type" value="Genomic_DNA"/>
</dbReference>
<evidence type="ECO:0000313" key="1">
    <source>
        <dbReference type="EMBL" id="QCD85841.1"/>
    </source>
</evidence>
<accession>A0A4D6LB90</accession>
<dbReference type="Proteomes" id="UP000501690">
    <property type="component" value="Linkage Group LG3"/>
</dbReference>
<keyword evidence="2" id="KW-1185">Reference proteome</keyword>
<reference evidence="1 2" key="1">
    <citation type="submission" date="2019-04" db="EMBL/GenBank/DDBJ databases">
        <title>An improved genome assembly and genetic linkage map for asparagus bean, Vigna unguiculata ssp. sesquipedialis.</title>
        <authorList>
            <person name="Xia Q."/>
            <person name="Zhang R."/>
            <person name="Dong Y."/>
        </authorList>
    </citation>
    <scope>NUCLEOTIDE SEQUENCE [LARGE SCALE GENOMIC DNA]</scope>
    <source>
        <tissue evidence="1">Leaf</tissue>
    </source>
</reference>
<dbReference type="AlphaFoldDB" id="A0A4D6LB90"/>
<organism evidence="1 2">
    <name type="scientific">Vigna unguiculata</name>
    <name type="common">Cowpea</name>
    <dbReference type="NCBI Taxonomy" id="3917"/>
    <lineage>
        <taxon>Eukaryota</taxon>
        <taxon>Viridiplantae</taxon>
        <taxon>Streptophyta</taxon>
        <taxon>Embryophyta</taxon>
        <taxon>Tracheophyta</taxon>
        <taxon>Spermatophyta</taxon>
        <taxon>Magnoliopsida</taxon>
        <taxon>eudicotyledons</taxon>
        <taxon>Gunneridae</taxon>
        <taxon>Pentapetalae</taxon>
        <taxon>rosids</taxon>
        <taxon>fabids</taxon>
        <taxon>Fabales</taxon>
        <taxon>Fabaceae</taxon>
        <taxon>Papilionoideae</taxon>
        <taxon>50 kb inversion clade</taxon>
        <taxon>NPAAA clade</taxon>
        <taxon>indigoferoid/millettioid clade</taxon>
        <taxon>Phaseoleae</taxon>
        <taxon>Vigna</taxon>
    </lineage>
</organism>
<protein>
    <submittedName>
        <fullName evidence="1">Uncharacterized protein</fullName>
    </submittedName>
</protein>
<sequence>MAGGKETTAASRELVSGGAVRWPSMAGRKTTTAVSGCKPAAAAVAVNGLVSSVN</sequence>